<feature type="signal peptide" evidence="2">
    <location>
        <begin position="1"/>
        <end position="24"/>
    </location>
</feature>
<feature type="domain" description="Alpha/beta hydrolase fold-3" evidence="3">
    <location>
        <begin position="156"/>
        <end position="223"/>
    </location>
</feature>
<dbReference type="GO" id="GO:0016787">
    <property type="term" value="F:hydrolase activity"/>
    <property type="evidence" value="ECO:0007669"/>
    <property type="project" value="UniProtKB-KW"/>
</dbReference>
<reference evidence="4 5" key="1">
    <citation type="submission" date="2019-07" db="EMBL/GenBank/DDBJ databases">
        <title>Sphingomonas alkalisoli sp. nov., isolated from rhizosphere soil of Suaedae salsa.</title>
        <authorList>
            <person name="Zhang H."/>
            <person name="Xu L."/>
            <person name="Zhang J.-X."/>
            <person name="Sun J.-Q."/>
        </authorList>
    </citation>
    <scope>NUCLEOTIDE SEQUENCE [LARGE SCALE GENOMIC DNA]</scope>
    <source>
        <strain evidence="4 5">XS-10</strain>
    </source>
</reference>
<feature type="chain" id="PRO_5021803176" evidence="2">
    <location>
        <begin position="25"/>
        <end position="307"/>
    </location>
</feature>
<dbReference type="SUPFAM" id="SSF53474">
    <property type="entry name" value="alpha/beta-Hydrolases"/>
    <property type="match status" value="1"/>
</dbReference>
<keyword evidence="1 4" id="KW-0378">Hydrolase</keyword>
<organism evidence="4 5">
    <name type="scientific">Sphingomonas suaedae</name>
    <dbReference type="NCBI Taxonomy" id="2599297"/>
    <lineage>
        <taxon>Bacteria</taxon>
        <taxon>Pseudomonadati</taxon>
        <taxon>Pseudomonadota</taxon>
        <taxon>Alphaproteobacteria</taxon>
        <taxon>Sphingomonadales</taxon>
        <taxon>Sphingomonadaceae</taxon>
        <taxon>Sphingomonas</taxon>
    </lineage>
</organism>
<dbReference type="PANTHER" id="PTHR48081">
    <property type="entry name" value="AB HYDROLASE SUPERFAMILY PROTEIN C4A8.06C"/>
    <property type="match status" value="1"/>
</dbReference>
<evidence type="ECO:0000313" key="5">
    <source>
        <dbReference type="Proteomes" id="UP000318055"/>
    </source>
</evidence>
<accession>A0A518RFG0</accession>
<proteinExistence type="predicted"/>
<dbReference type="Pfam" id="PF07859">
    <property type="entry name" value="Abhydrolase_3"/>
    <property type="match status" value="1"/>
</dbReference>
<gene>
    <name evidence="4" type="ORF">FPZ54_09160</name>
</gene>
<dbReference type="AlphaFoldDB" id="A0A518RFG0"/>
<dbReference type="KEGG" id="ssua:FPZ54_09160"/>
<sequence length="307" mass="32642">MTSTHWHITASLLLVLLGTAPALAQEPPRFRHDVIEAPLQPGAEPLATAPGQGPDREQWMLQNGAIGVRNVSHPTLTPVLPAGPSTGAAVIVAPGGGFLGLAIDAEGWQVARWLANHGIAAFVLKYRVLPTPRDNAVWDAEFNRMIAGEKVSFANPKDTPPEALADGLAALAHVRDNAARYGIDPRRVGFMGFSAGGFLTRSVVAQGGATMPAFAAPIYPNMAAMTVPADAPPMFVAIAADDFLLRNVDGFPLVESYRKAGRPIEFHLLANGGHGFGLGRPGTASSEWIEQFYRWLDSIGMLESADR</sequence>
<protein>
    <submittedName>
        <fullName evidence="4">Alpha/beta hydrolase</fullName>
    </submittedName>
</protein>
<evidence type="ECO:0000256" key="2">
    <source>
        <dbReference type="SAM" id="SignalP"/>
    </source>
</evidence>
<evidence type="ECO:0000256" key="1">
    <source>
        <dbReference type="ARBA" id="ARBA00022801"/>
    </source>
</evidence>
<evidence type="ECO:0000313" key="4">
    <source>
        <dbReference type="EMBL" id="QDX26173.1"/>
    </source>
</evidence>
<name>A0A518RFG0_9SPHN</name>
<evidence type="ECO:0000259" key="3">
    <source>
        <dbReference type="Pfam" id="PF07859"/>
    </source>
</evidence>
<dbReference type="PANTHER" id="PTHR48081:SF6">
    <property type="entry name" value="PEPTIDASE S9 PROLYL OLIGOPEPTIDASE CATALYTIC DOMAIN-CONTAINING PROTEIN"/>
    <property type="match status" value="1"/>
</dbReference>
<dbReference type="Proteomes" id="UP000318055">
    <property type="component" value="Chromosome"/>
</dbReference>
<dbReference type="InterPro" id="IPR050300">
    <property type="entry name" value="GDXG_lipolytic_enzyme"/>
</dbReference>
<keyword evidence="5" id="KW-1185">Reference proteome</keyword>
<dbReference type="RefSeq" id="WP_145846580.1">
    <property type="nucleotide sequence ID" value="NZ_CP042239.1"/>
</dbReference>
<dbReference type="EMBL" id="CP042239">
    <property type="protein sequence ID" value="QDX26173.1"/>
    <property type="molecule type" value="Genomic_DNA"/>
</dbReference>
<dbReference type="InterPro" id="IPR013094">
    <property type="entry name" value="AB_hydrolase_3"/>
</dbReference>
<dbReference type="InterPro" id="IPR029058">
    <property type="entry name" value="AB_hydrolase_fold"/>
</dbReference>
<keyword evidence="2" id="KW-0732">Signal</keyword>
<dbReference type="OrthoDB" id="9771666at2"/>
<dbReference type="Gene3D" id="3.40.50.1820">
    <property type="entry name" value="alpha/beta hydrolase"/>
    <property type="match status" value="1"/>
</dbReference>